<dbReference type="Pfam" id="PF24863">
    <property type="entry name" value="zf-CCCH_Mcm10"/>
    <property type="match status" value="1"/>
</dbReference>
<accession>A0AAN5D0Z4</accession>
<proteinExistence type="inferred from homology"/>
<evidence type="ECO:0000256" key="8">
    <source>
        <dbReference type="ARBA" id="ARBA00023242"/>
    </source>
</evidence>
<dbReference type="SMART" id="SM01280">
    <property type="entry name" value="Mcm10"/>
    <property type="match status" value="1"/>
</dbReference>
<gene>
    <name evidence="10" type="ORF">PMAYCL1PPCAC_23842</name>
</gene>
<dbReference type="InterPro" id="IPR012340">
    <property type="entry name" value="NA-bd_OB-fold"/>
</dbReference>
<comment type="caution">
    <text evidence="10">The sequence shown here is derived from an EMBL/GenBank/DDBJ whole genome shotgun (WGS) entry which is preliminary data.</text>
</comment>
<comment type="subcellular location">
    <subcellularLocation>
        <location evidence="1">Nucleus</location>
    </subcellularLocation>
</comment>
<dbReference type="GO" id="GO:0008270">
    <property type="term" value="F:zinc ion binding"/>
    <property type="evidence" value="ECO:0007669"/>
    <property type="project" value="UniProtKB-KW"/>
</dbReference>
<dbReference type="GO" id="GO:0003697">
    <property type="term" value="F:single-stranded DNA binding"/>
    <property type="evidence" value="ECO:0007669"/>
    <property type="project" value="InterPro"/>
</dbReference>
<evidence type="ECO:0000256" key="7">
    <source>
        <dbReference type="ARBA" id="ARBA00022833"/>
    </source>
</evidence>
<dbReference type="InterPro" id="IPR015408">
    <property type="entry name" value="Znf_Mcm10/DnaG"/>
</dbReference>
<dbReference type="InterPro" id="IPR040184">
    <property type="entry name" value="Mcm10"/>
</dbReference>
<keyword evidence="8" id="KW-0539">Nucleus</keyword>
<evidence type="ECO:0000256" key="4">
    <source>
        <dbReference type="ARBA" id="ARBA00022705"/>
    </source>
</evidence>
<evidence type="ECO:0000256" key="6">
    <source>
        <dbReference type="ARBA" id="ARBA00022771"/>
    </source>
</evidence>
<feature type="domain" description="Replication factor Mcm10 C-terminal" evidence="9">
    <location>
        <begin position="193"/>
        <end position="535"/>
    </location>
</feature>
<dbReference type="EMBL" id="BTRK01000005">
    <property type="protein sequence ID" value="GMR53647.1"/>
    <property type="molecule type" value="Genomic_DNA"/>
</dbReference>
<dbReference type="Pfam" id="PF09329">
    <property type="entry name" value="zf-primase"/>
    <property type="match status" value="1"/>
</dbReference>
<evidence type="ECO:0000259" key="9">
    <source>
        <dbReference type="SMART" id="SM01280"/>
    </source>
</evidence>
<keyword evidence="11" id="KW-1185">Reference proteome</keyword>
<dbReference type="Proteomes" id="UP001328107">
    <property type="component" value="Unassembled WGS sequence"/>
</dbReference>
<reference evidence="11" key="1">
    <citation type="submission" date="2022-10" db="EMBL/GenBank/DDBJ databases">
        <title>Genome assembly of Pristionchus species.</title>
        <authorList>
            <person name="Yoshida K."/>
            <person name="Sommer R.J."/>
        </authorList>
    </citation>
    <scope>NUCLEOTIDE SEQUENCE [LARGE SCALE GENOMIC DNA]</scope>
    <source>
        <strain evidence="11">RS5460</strain>
    </source>
</reference>
<dbReference type="GO" id="GO:0006270">
    <property type="term" value="P:DNA replication initiation"/>
    <property type="evidence" value="ECO:0007669"/>
    <property type="project" value="InterPro"/>
</dbReference>
<protein>
    <recommendedName>
        <fullName evidence="3">Protein MCM10 homolog</fullName>
    </recommendedName>
</protein>
<dbReference type="Gene3D" id="2.40.50.140">
    <property type="entry name" value="Nucleic acid-binding proteins"/>
    <property type="match status" value="1"/>
</dbReference>
<keyword evidence="5" id="KW-0479">Metal-binding</keyword>
<dbReference type="PANTHER" id="PTHR13454:SF11">
    <property type="entry name" value="PROTEIN MCM10 HOMOLOG"/>
    <property type="match status" value="1"/>
</dbReference>
<name>A0AAN5D0Z4_9BILA</name>
<evidence type="ECO:0000256" key="2">
    <source>
        <dbReference type="ARBA" id="ARBA00009679"/>
    </source>
</evidence>
<evidence type="ECO:0000313" key="10">
    <source>
        <dbReference type="EMBL" id="GMR53647.1"/>
    </source>
</evidence>
<dbReference type="InterPro" id="IPR055065">
    <property type="entry name" value="OB_MCM10"/>
</dbReference>
<dbReference type="GO" id="GO:0003688">
    <property type="term" value="F:DNA replication origin binding"/>
    <property type="evidence" value="ECO:0007669"/>
    <property type="project" value="TreeGrafter"/>
</dbReference>
<evidence type="ECO:0000256" key="3">
    <source>
        <dbReference type="ARBA" id="ARBA00017770"/>
    </source>
</evidence>
<sequence>MDDLLDDLLRDSDNEELSSSLQVPVPKVLNLKNRLPSPVKTGLPPSCLGVVKKKKVEDDLKIADPFFGIRFKSGGVDIEALRMLCKDMGKVSIMSKVDTSESSWVTVGVIIEKSGTLKSSSGNEYMIWKLHDLKNCEEKPTKALLFGEAVKEHWKLQKGNVVVMLSPQIILDSKTSELTLKISRSSSIVHIGSSVDLGKCKGRKQDGSECRAFVNVSKCEMCVYHAASEVRKLAARRGTFSHSILIPKKNDIIVKSSHKLHQVKPKIIANQQKKSKEEVVKCEKEALSSIVNSKTNFSLGAKCLAFISNTNEGIEEKKSAVSFREFLNSKEADKVTQVNTRTTKEEDAVKRALRVLQDNKKMDEEEKRNVKRARVVYKEEKEDNKIEVRRRDRVFELLAKRAKHATEAEGLEQEMEMEHLNALEKREAVESVATSCMQLKEVRVFSCSICKYTARARSDLCVSKGHPTKSHLATKRFFSCKECSFKCSTYSLLPTRRCQQCKSENWERVSMVQERRVVLDTGKLELRGEERTFIN</sequence>
<organism evidence="10 11">
    <name type="scientific">Pristionchus mayeri</name>
    <dbReference type="NCBI Taxonomy" id="1317129"/>
    <lineage>
        <taxon>Eukaryota</taxon>
        <taxon>Metazoa</taxon>
        <taxon>Ecdysozoa</taxon>
        <taxon>Nematoda</taxon>
        <taxon>Chromadorea</taxon>
        <taxon>Rhabditida</taxon>
        <taxon>Rhabditina</taxon>
        <taxon>Diplogasteromorpha</taxon>
        <taxon>Diplogasteroidea</taxon>
        <taxon>Neodiplogasteridae</taxon>
        <taxon>Pristionchus</taxon>
    </lineage>
</organism>
<keyword evidence="6" id="KW-0863">Zinc-finger</keyword>
<dbReference type="Pfam" id="PF22379">
    <property type="entry name" value="OB_MCM10"/>
    <property type="match status" value="1"/>
</dbReference>
<keyword evidence="7" id="KW-0862">Zinc</keyword>
<comment type="similarity">
    <text evidence="2">Belongs to the MCM10 family.</text>
</comment>
<dbReference type="AlphaFoldDB" id="A0AAN5D0Z4"/>
<dbReference type="InterPro" id="IPR015411">
    <property type="entry name" value="Rep_factor_Mcm10_C"/>
</dbReference>
<dbReference type="Pfam" id="PF09332">
    <property type="entry name" value="Mcm10"/>
    <property type="match status" value="1"/>
</dbReference>
<dbReference type="InterPro" id="IPR056791">
    <property type="entry name" value="Znf_Mcm10_C"/>
</dbReference>
<dbReference type="PANTHER" id="PTHR13454">
    <property type="entry name" value="PROTEIN MCM10 HOMOLOG"/>
    <property type="match status" value="1"/>
</dbReference>
<dbReference type="GO" id="GO:0043596">
    <property type="term" value="C:nuclear replication fork"/>
    <property type="evidence" value="ECO:0007669"/>
    <property type="project" value="TreeGrafter"/>
</dbReference>
<keyword evidence="4" id="KW-0235">DNA replication</keyword>
<evidence type="ECO:0000313" key="11">
    <source>
        <dbReference type="Proteomes" id="UP001328107"/>
    </source>
</evidence>
<evidence type="ECO:0000256" key="1">
    <source>
        <dbReference type="ARBA" id="ARBA00004123"/>
    </source>
</evidence>
<evidence type="ECO:0000256" key="5">
    <source>
        <dbReference type="ARBA" id="ARBA00022723"/>
    </source>
</evidence>